<sequence length="237" mass="25110">MDHDGVSSRGYGGSDSNSVILTSSSSFSSAFSSSDIDTVSTSSFFHDRRATLGSLIGAMEDADLIGADPFPSVFYGPGRSHGEILIDSFIRNAPSVRPTTSQTTRTRTGTFKLRSLFDCGTCKGLCYSESSTCRVAYQPKKAKSDNQKPAAALGRLLVAERYAERSMDGIAGGNTSNEAARVCLNIIYEDTAGMEHVATNPLFGLDSVTPTTTGNPTVQIDSGVVCNLFSEKQEGSP</sequence>
<comment type="caution">
    <text evidence="1">The sequence shown here is derived from an EMBL/GenBank/DDBJ whole genome shotgun (WGS) entry which is preliminary data.</text>
</comment>
<dbReference type="AlphaFoldDB" id="A0A8T2VQ79"/>
<dbReference type="InterPro" id="IPR040344">
    <property type="entry name" value="At3g17950-like"/>
</dbReference>
<dbReference type="PANTHER" id="PTHR33544:SF5">
    <property type="entry name" value="DUF4005 DOMAIN-CONTAINING PROTEIN"/>
    <property type="match status" value="1"/>
</dbReference>
<organism evidence="1 2">
    <name type="scientific">Ceratopteris richardii</name>
    <name type="common">Triangle waterfern</name>
    <dbReference type="NCBI Taxonomy" id="49495"/>
    <lineage>
        <taxon>Eukaryota</taxon>
        <taxon>Viridiplantae</taxon>
        <taxon>Streptophyta</taxon>
        <taxon>Embryophyta</taxon>
        <taxon>Tracheophyta</taxon>
        <taxon>Polypodiopsida</taxon>
        <taxon>Polypodiidae</taxon>
        <taxon>Polypodiales</taxon>
        <taxon>Pteridineae</taxon>
        <taxon>Pteridaceae</taxon>
        <taxon>Parkerioideae</taxon>
        <taxon>Ceratopteris</taxon>
    </lineage>
</organism>
<evidence type="ECO:0000313" key="2">
    <source>
        <dbReference type="Proteomes" id="UP000825935"/>
    </source>
</evidence>
<name>A0A8T2VQ79_CERRI</name>
<protein>
    <submittedName>
        <fullName evidence="1">Uncharacterized protein</fullName>
    </submittedName>
</protein>
<dbReference type="PANTHER" id="PTHR33544">
    <property type="entry name" value="DUF4005 DOMAIN-CONTAINING PROTEIN-RELATED"/>
    <property type="match status" value="1"/>
</dbReference>
<reference evidence="1" key="1">
    <citation type="submission" date="2021-08" db="EMBL/GenBank/DDBJ databases">
        <title>WGS assembly of Ceratopteris richardii.</title>
        <authorList>
            <person name="Marchant D.B."/>
            <person name="Chen G."/>
            <person name="Jenkins J."/>
            <person name="Shu S."/>
            <person name="Leebens-Mack J."/>
            <person name="Grimwood J."/>
            <person name="Schmutz J."/>
            <person name="Soltis P."/>
            <person name="Soltis D."/>
            <person name="Chen Z.-H."/>
        </authorList>
    </citation>
    <scope>NUCLEOTIDE SEQUENCE</scope>
    <source>
        <strain evidence="1">Whitten #5841</strain>
        <tissue evidence="1">Leaf</tissue>
    </source>
</reference>
<evidence type="ECO:0000313" key="1">
    <source>
        <dbReference type="EMBL" id="KAH7446609.1"/>
    </source>
</evidence>
<keyword evidence="2" id="KW-1185">Reference proteome</keyword>
<dbReference type="EMBL" id="CM035406">
    <property type="protein sequence ID" value="KAH7446609.1"/>
    <property type="molecule type" value="Genomic_DNA"/>
</dbReference>
<dbReference type="OrthoDB" id="1976562at2759"/>
<gene>
    <name evidence="1" type="ORF">KP509_01G064700</name>
</gene>
<proteinExistence type="predicted"/>
<dbReference type="Proteomes" id="UP000825935">
    <property type="component" value="Chromosome 1"/>
</dbReference>
<accession>A0A8T2VQ79</accession>